<evidence type="ECO:0000256" key="4">
    <source>
        <dbReference type="ARBA" id="ARBA00022692"/>
    </source>
</evidence>
<dbReference type="GO" id="GO:0005886">
    <property type="term" value="C:plasma membrane"/>
    <property type="evidence" value="ECO:0007669"/>
    <property type="project" value="UniProtKB-SubCell"/>
</dbReference>
<comment type="caution">
    <text evidence="8">The sequence shown here is derived from an EMBL/GenBank/DDBJ whole genome shotgun (WGS) entry which is preliminary data.</text>
</comment>
<feature type="transmembrane region" description="Helical" evidence="7">
    <location>
        <begin position="122"/>
        <end position="139"/>
    </location>
</feature>
<sequence length="472" mass="51456">MLGAIRTKLSGDGLGARVMRGSALTFMGFGASQVLRLGSNLILTRLLFPEAFGLMAIVTLFLTGLQMISDIGLATCIVRSKRGDEPIFLNTAWTLQIIRHTILALICCAIAGPVAAFYGEPVLHGLMYGIGFSVFLLGLRSTRIASANKKILLGRLTLMDMSCQILMICTMVGVAMVWESVWALMIGTLVANLSKAILSHIMLPGVPNRLQLERAAVHEQFHFGKYLFISSGVTFLVENGDRVLLSKFLSLAYLGFYNISFFFASVPMALMGNFVHRVIFPLYSARPPAESAANRRAISKTRFALTGGMFALLFVLGLLGQWLIDFLYTEEYRDSGPILVIMSMALMPSLIIRTYPNILLSAGKSNIYMGFQIFRVVLQITLLAVGLMQFGLIGAMLAQSVASLLIYPVLIYLIRPYRGEDFLHDSVFAALSVVCAVVVFWVNGDALDRVLEISADGAVAASVQPPATPLGE</sequence>
<dbReference type="Pfam" id="PF13440">
    <property type="entry name" value="Polysacc_synt_3"/>
    <property type="match status" value="1"/>
</dbReference>
<keyword evidence="9" id="KW-1185">Reference proteome</keyword>
<keyword evidence="4 7" id="KW-0812">Transmembrane</keyword>
<feature type="transmembrane region" description="Helical" evidence="7">
    <location>
        <begin position="336"/>
        <end position="355"/>
    </location>
</feature>
<comment type="similarity">
    <text evidence="2">Belongs to the polysaccharide synthase family.</text>
</comment>
<name>A0A4R3J5Y3_9RHOB</name>
<evidence type="ECO:0000256" key="2">
    <source>
        <dbReference type="ARBA" id="ARBA00007430"/>
    </source>
</evidence>
<dbReference type="RefSeq" id="WP_132247766.1">
    <property type="nucleotide sequence ID" value="NZ_SLZU01000018.1"/>
</dbReference>
<evidence type="ECO:0000313" key="9">
    <source>
        <dbReference type="Proteomes" id="UP000295696"/>
    </source>
</evidence>
<dbReference type="InterPro" id="IPR050833">
    <property type="entry name" value="Poly_Biosynth_Transport"/>
</dbReference>
<gene>
    <name evidence="8" type="ORF">EDD52_11841</name>
</gene>
<feature type="transmembrane region" description="Helical" evidence="7">
    <location>
        <begin position="367"/>
        <end position="387"/>
    </location>
</feature>
<dbReference type="Proteomes" id="UP000295696">
    <property type="component" value="Unassembled WGS sequence"/>
</dbReference>
<dbReference type="EMBL" id="SLZU01000018">
    <property type="protein sequence ID" value="TCS59830.1"/>
    <property type="molecule type" value="Genomic_DNA"/>
</dbReference>
<dbReference type="PANTHER" id="PTHR30250:SF10">
    <property type="entry name" value="LIPOPOLYSACCHARIDE BIOSYNTHESIS PROTEIN WZXC"/>
    <property type="match status" value="1"/>
</dbReference>
<accession>A0A4R3J5Y3</accession>
<evidence type="ECO:0000256" key="1">
    <source>
        <dbReference type="ARBA" id="ARBA00004651"/>
    </source>
</evidence>
<dbReference type="OrthoDB" id="7605542at2"/>
<evidence type="ECO:0000256" key="7">
    <source>
        <dbReference type="SAM" id="Phobius"/>
    </source>
</evidence>
<dbReference type="AlphaFoldDB" id="A0A4R3J5Y3"/>
<organism evidence="8 9">
    <name type="scientific">Primorskyibacter sedentarius</name>
    <dbReference type="NCBI Taxonomy" id="745311"/>
    <lineage>
        <taxon>Bacteria</taxon>
        <taxon>Pseudomonadati</taxon>
        <taxon>Pseudomonadota</taxon>
        <taxon>Alphaproteobacteria</taxon>
        <taxon>Rhodobacterales</taxon>
        <taxon>Roseobacteraceae</taxon>
        <taxon>Primorskyibacter</taxon>
    </lineage>
</organism>
<evidence type="ECO:0000256" key="6">
    <source>
        <dbReference type="ARBA" id="ARBA00023136"/>
    </source>
</evidence>
<feature type="transmembrane region" description="Helical" evidence="7">
    <location>
        <begin position="426"/>
        <end position="444"/>
    </location>
</feature>
<feature type="transmembrane region" description="Helical" evidence="7">
    <location>
        <begin position="51"/>
        <end position="76"/>
    </location>
</feature>
<protein>
    <submittedName>
        <fullName evidence="8">O-antigen/teichoic acid export membrane protein</fullName>
    </submittedName>
</protein>
<keyword evidence="3" id="KW-1003">Cell membrane</keyword>
<feature type="transmembrane region" description="Helical" evidence="7">
    <location>
        <begin position="97"/>
        <end position="116"/>
    </location>
</feature>
<keyword evidence="5 7" id="KW-1133">Transmembrane helix</keyword>
<evidence type="ECO:0000313" key="8">
    <source>
        <dbReference type="EMBL" id="TCS59830.1"/>
    </source>
</evidence>
<proteinExistence type="inferred from homology"/>
<feature type="transmembrane region" description="Helical" evidence="7">
    <location>
        <begin position="259"/>
        <end position="283"/>
    </location>
</feature>
<dbReference type="PANTHER" id="PTHR30250">
    <property type="entry name" value="PST FAMILY PREDICTED COLANIC ACID TRANSPORTER"/>
    <property type="match status" value="1"/>
</dbReference>
<evidence type="ECO:0000256" key="5">
    <source>
        <dbReference type="ARBA" id="ARBA00022989"/>
    </source>
</evidence>
<keyword evidence="6 7" id="KW-0472">Membrane</keyword>
<feature type="transmembrane region" description="Helical" evidence="7">
    <location>
        <begin position="393"/>
        <end position="414"/>
    </location>
</feature>
<feature type="transmembrane region" description="Helical" evidence="7">
    <location>
        <begin position="303"/>
        <end position="324"/>
    </location>
</feature>
<reference evidence="8 9" key="1">
    <citation type="submission" date="2019-03" db="EMBL/GenBank/DDBJ databases">
        <title>Genomic Encyclopedia of Type Strains, Phase IV (KMG-IV): sequencing the most valuable type-strain genomes for metagenomic binning, comparative biology and taxonomic classification.</title>
        <authorList>
            <person name="Goeker M."/>
        </authorList>
    </citation>
    <scope>NUCLEOTIDE SEQUENCE [LARGE SCALE GENOMIC DNA]</scope>
    <source>
        <strain evidence="8 9">DSM 104836</strain>
    </source>
</reference>
<comment type="subcellular location">
    <subcellularLocation>
        <location evidence="1">Cell membrane</location>
        <topology evidence="1">Multi-pass membrane protein</topology>
    </subcellularLocation>
</comment>
<evidence type="ECO:0000256" key="3">
    <source>
        <dbReference type="ARBA" id="ARBA00022475"/>
    </source>
</evidence>